<evidence type="ECO:0000259" key="5">
    <source>
        <dbReference type="Pfam" id="PF23598"/>
    </source>
</evidence>
<feature type="domain" description="Disease resistance R13L4/SHOC-2-like LRR" evidence="5">
    <location>
        <begin position="316"/>
        <end position="396"/>
    </location>
</feature>
<dbReference type="GO" id="GO:0009416">
    <property type="term" value="P:response to light stimulus"/>
    <property type="evidence" value="ECO:0007669"/>
    <property type="project" value="UniProtKB-ARBA"/>
</dbReference>
<keyword evidence="1" id="KW-0433">Leucine-rich repeat</keyword>
<keyword evidence="2" id="KW-0677">Repeat</keyword>
<dbReference type="EMBL" id="CM029047">
    <property type="protein sequence ID" value="KAG2584959.1"/>
    <property type="molecule type" value="Genomic_DNA"/>
</dbReference>
<dbReference type="Pfam" id="PF23598">
    <property type="entry name" value="LRR_14"/>
    <property type="match status" value="1"/>
</dbReference>
<dbReference type="Gene3D" id="3.80.10.10">
    <property type="entry name" value="Ribonuclease Inhibitor"/>
    <property type="match status" value="3"/>
</dbReference>
<keyword evidence="7" id="KW-1185">Reference proteome</keyword>
<evidence type="ECO:0000256" key="1">
    <source>
        <dbReference type="ARBA" id="ARBA00022614"/>
    </source>
</evidence>
<dbReference type="InterPro" id="IPR001611">
    <property type="entry name" value="Leu-rich_rpt"/>
</dbReference>
<dbReference type="SMART" id="SM00364">
    <property type="entry name" value="LRR_BAC"/>
    <property type="match status" value="10"/>
</dbReference>
<protein>
    <recommendedName>
        <fullName evidence="5">Disease resistance R13L4/SHOC-2-like LRR domain-containing protein</fullName>
    </recommendedName>
</protein>
<dbReference type="AlphaFoldDB" id="A0A8T0RK24"/>
<proteinExistence type="inferred from homology"/>
<evidence type="ECO:0000256" key="3">
    <source>
        <dbReference type="ARBA" id="ARBA00023786"/>
    </source>
</evidence>
<organism evidence="6 7">
    <name type="scientific">Panicum virgatum</name>
    <name type="common">Blackwell switchgrass</name>
    <dbReference type="NCBI Taxonomy" id="38727"/>
    <lineage>
        <taxon>Eukaryota</taxon>
        <taxon>Viridiplantae</taxon>
        <taxon>Streptophyta</taxon>
        <taxon>Embryophyta</taxon>
        <taxon>Tracheophyta</taxon>
        <taxon>Spermatophyta</taxon>
        <taxon>Magnoliopsida</taxon>
        <taxon>Liliopsida</taxon>
        <taxon>Poales</taxon>
        <taxon>Poaceae</taxon>
        <taxon>PACMAD clade</taxon>
        <taxon>Panicoideae</taxon>
        <taxon>Panicodae</taxon>
        <taxon>Paniceae</taxon>
        <taxon>Panicinae</taxon>
        <taxon>Panicum</taxon>
        <taxon>Panicum sect. Hiantes</taxon>
    </lineage>
</organism>
<gene>
    <name evidence="6" type="ORF">PVAP13_6KG364500</name>
</gene>
<dbReference type="SMART" id="SM00369">
    <property type="entry name" value="LRR_TYP"/>
    <property type="match status" value="8"/>
</dbReference>
<comment type="similarity">
    <text evidence="3">Belongs to the SHOC2 family.</text>
</comment>
<dbReference type="InterPro" id="IPR003591">
    <property type="entry name" value="Leu-rich_rpt_typical-subtyp"/>
</dbReference>
<dbReference type="PANTHER" id="PTHR48051:SF54">
    <property type="entry name" value="LEUCINE-RICH REPEAT-CONTAINING PROTEIN"/>
    <property type="match status" value="1"/>
</dbReference>
<dbReference type="InterPro" id="IPR032675">
    <property type="entry name" value="LRR_dom_sf"/>
</dbReference>
<evidence type="ECO:0000256" key="4">
    <source>
        <dbReference type="ARBA" id="ARBA00037519"/>
    </source>
</evidence>
<dbReference type="Proteomes" id="UP000823388">
    <property type="component" value="Chromosome 6K"/>
</dbReference>
<evidence type="ECO:0000256" key="2">
    <source>
        <dbReference type="ARBA" id="ARBA00022737"/>
    </source>
</evidence>
<dbReference type="FunFam" id="3.80.10.10:FF:000405">
    <property type="entry name" value="Plant intracellular Ras-group-related LRR protein 4"/>
    <property type="match status" value="1"/>
</dbReference>
<evidence type="ECO:0000313" key="7">
    <source>
        <dbReference type="Proteomes" id="UP000823388"/>
    </source>
</evidence>
<accession>A0A8T0RK24</accession>
<reference evidence="6" key="1">
    <citation type="submission" date="2020-05" db="EMBL/GenBank/DDBJ databases">
        <title>WGS assembly of Panicum virgatum.</title>
        <authorList>
            <person name="Lovell J.T."/>
            <person name="Jenkins J."/>
            <person name="Shu S."/>
            <person name="Juenger T.E."/>
            <person name="Schmutz J."/>
        </authorList>
    </citation>
    <scope>NUCLEOTIDE SEQUENCE</scope>
    <source>
        <strain evidence="6">AP13</strain>
    </source>
</reference>
<dbReference type="PANTHER" id="PTHR48051">
    <property type="match status" value="1"/>
</dbReference>
<sequence length="579" mass="62494">MGTAVDAAAFGSVDGVVGEVMRLHRSLPARPSLEEVEAAAALAHAADREERARLDAVARLRRPPAVPDELFGVALEMHRALAAFQCREQKRDATRLLELDALHALFDDLIQRASQCVPSSSSSSSSSSSTRAAPRVTAAPAAASTYAASSSSSVAADSNADRYSSTGTNGFSAARKVTGTGRVSMDDSYVKKAKAAVWDDGFVPASSHTPRGAVAASSVAARVDGGYGDSDEKLSLIKLASMIEVAAKKGSREFNLQGKLTNQIEWLPDSIGKLTGLVTLDISENRILALPDAIGRLSSLAKLDLHSNRIAQLPESIGDLCNLMYLDLRGNQLASLSSSLGRLVKLEELDVSANHLTSLPESIGSLARLKKLIIETNNLDELPYTIGHCVSLVELRAGYNHLKALPEAVGKLESLEVLSVRYNSIRGLPTTMASLTKLKEVDASFNELESIPENFCFVTSLVKLNVGNNFADLRSLPRSIGNLEMLEELDISNNQIRVLPDSFGNLQRLRVLRAEENPLQVPPRDVALKGAQAAVQYMSEHVAKRATRSQPTKTKKTWAQFCFFSRPNKRKHDRIDTAS</sequence>
<dbReference type="InterPro" id="IPR050216">
    <property type="entry name" value="LRR_domain-containing"/>
</dbReference>
<comment type="function">
    <text evidence="4">Leucine-rich repeat protein that likely mediates protein interactions, possibly in the context of signal transduction.</text>
</comment>
<dbReference type="InterPro" id="IPR055414">
    <property type="entry name" value="LRR_R13L4/SHOC2-like"/>
</dbReference>
<dbReference type="PROSITE" id="PS51450">
    <property type="entry name" value="LRR"/>
    <property type="match status" value="4"/>
</dbReference>
<dbReference type="SUPFAM" id="SSF52058">
    <property type="entry name" value="L domain-like"/>
    <property type="match status" value="1"/>
</dbReference>
<comment type="caution">
    <text evidence="6">The sequence shown here is derived from an EMBL/GenBank/DDBJ whole genome shotgun (WGS) entry which is preliminary data.</text>
</comment>
<evidence type="ECO:0000313" key="6">
    <source>
        <dbReference type="EMBL" id="KAG2584959.1"/>
    </source>
</evidence>
<dbReference type="GO" id="GO:0005737">
    <property type="term" value="C:cytoplasm"/>
    <property type="evidence" value="ECO:0007669"/>
    <property type="project" value="TreeGrafter"/>
</dbReference>
<name>A0A8T0RK24_PANVG</name>
<dbReference type="Pfam" id="PF13855">
    <property type="entry name" value="LRR_8"/>
    <property type="match status" value="1"/>
</dbReference>
<dbReference type="OrthoDB" id="1668230at2759"/>